<protein>
    <submittedName>
        <fullName evidence="3">Alpha/Beta hydrolase protein</fullName>
    </submittedName>
</protein>
<comment type="caution">
    <text evidence="3">The sequence shown here is derived from an EMBL/GenBank/DDBJ whole genome shotgun (WGS) entry which is preliminary data.</text>
</comment>
<dbReference type="EMBL" id="JAGMUU010000009">
    <property type="protein sequence ID" value="KAH7145365.1"/>
    <property type="molecule type" value="Genomic_DNA"/>
</dbReference>
<dbReference type="InterPro" id="IPR029058">
    <property type="entry name" value="AB_hydrolase_fold"/>
</dbReference>
<gene>
    <name evidence="3" type="ORF">B0J13DRAFT_675084</name>
</gene>
<reference evidence="3" key="1">
    <citation type="journal article" date="2021" name="Nat. Commun.">
        <title>Genetic determinants of endophytism in the Arabidopsis root mycobiome.</title>
        <authorList>
            <person name="Mesny F."/>
            <person name="Miyauchi S."/>
            <person name="Thiergart T."/>
            <person name="Pickel B."/>
            <person name="Atanasova L."/>
            <person name="Karlsson M."/>
            <person name="Huettel B."/>
            <person name="Barry K.W."/>
            <person name="Haridas S."/>
            <person name="Chen C."/>
            <person name="Bauer D."/>
            <person name="Andreopoulos W."/>
            <person name="Pangilinan J."/>
            <person name="LaButti K."/>
            <person name="Riley R."/>
            <person name="Lipzen A."/>
            <person name="Clum A."/>
            <person name="Drula E."/>
            <person name="Henrissat B."/>
            <person name="Kohler A."/>
            <person name="Grigoriev I.V."/>
            <person name="Martin F.M."/>
            <person name="Hacquard S."/>
        </authorList>
    </citation>
    <scope>NUCLEOTIDE SEQUENCE</scope>
    <source>
        <strain evidence="3">MPI-CAGE-AT-0021</strain>
    </source>
</reference>
<proteinExistence type="predicted"/>
<evidence type="ECO:0000256" key="1">
    <source>
        <dbReference type="ARBA" id="ARBA00022801"/>
    </source>
</evidence>
<dbReference type="Gene3D" id="3.40.50.1820">
    <property type="entry name" value="alpha/beta hydrolase"/>
    <property type="match status" value="1"/>
</dbReference>
<feature type="domain" description="BD-FAE-like" evidence="2">
    <location>
        <begin position="53"/>
        <end position="156"/>
    </location>
</feature>
<evidence type="ECO:0000313" key="3">
    <source>
        <dbReference type="EMBL" id="KAH7145365.1"/>
    </source>
</evidence>
<dbReference type="GO" id="GO:0016787">
    <property type="term" value="F:hydrolase activity"/>
    <property type="evidence" value="ECO:0007669"/>
    <property type="project" value="UniProtKB-KW"/>
</dbReference>
<organism evidence="3 4">
    <name type="scientific">Dactylonectria estremocensis</name>
    <dbReference type="NCBI Taxonomy" id="1079267"/>
    <lineage>
        <taxon>Eukaryota</taxon>
        <taxon>Fungi</taxon>
        <taxon>Dikarya</taxon>
        <taxon>Ascomycota</taxon>
        <taxon>Pezizomycotina</taxon>
        <taxon>Sordariomycetes</taxon>
        <taxon>Hypocreomycetidae</taxon>
        <taxon>Hypocreales</taxon>
        <taxon>Nectriaceae</taxon>
        <taxon>Dactylonectria</taxon>
    </lineage>
</organism>
<dbReference type="InterPro" id="IPR049492">
    <property type="entry name" value="BD-FAE-like_dom"/>
</dbReference>
<keyword evidence="1 3" id="KW-0378">Hydrolase</keyword>
<name>A0A9P9J5J0_9HYPO</name>
<dbReference type="PANTHER" id="PTHR48081">
    <property type="entry name" value="AB HYDROLASE SUPERFAMILY PROTEIN C4A8.06C"/>
    <property type="match status" value="1"/>
</dbReference>
<dbReference type="InterPro" id="IPR050300">
    <property type="entry name" value="GDXG_lipolytic_enzyme"/>
</dbReference>
<keyword evidence="4" id="KW-1185">Reference proteome</keyword>
<evidence type="ECO:0000259" key="2">
    <source>
        <dbReference type="Pfam" id="PF20434"/>
    </source>
</evidence>
<evidence type="ECO:0000313" key="4">
    <source>
        <dbReference type="Proteomes" id="UP000717696"/>
    </source>
</evidence>
<dbReference type="AlphaFoldDB" id="A0A9P9J5J0"/>
<sequence length="316" mass="35026">MDRLPSLGTDIAAVLSPTMQIYTELLQQNASAIHSVSKGRDTFQYGRHPRQNLDIYSPKEVSTNSPIILWAHGGGLVAGDKNLPIPGDLVYSNVGYYFASRGFTAVLINYRLVLSHDAKFPSGGEDIATAIEWIIEHFQGQSRALFGLGNSAGGIHWSTFLFHQAFASTIKKVTTSDGIRLRGVTLLSVPFEFTEAAPLRAKVLKTYFGDKVAERSPYGLMNSADESVWEPLERGAVQIHVGEFSLDPEDEILLPARHFIETWESKRSEAAAPKLVVSSWEGHNHISPFLALGTDISREEEWGNELVEWMEAVRKN</sequence>
<dbReference type="OrthoDB" id="433474at2759"/>
<dbReference type="Proteomes" id="UP000717696">
    <property type="component" value="Unassembled WGS sequence"/>
</dbReference>
<accession>A0A9P9J5J0</accession>
<dbReference type="SUPFAM" id="SSF53474">
    <property type="entry name" value="alpha/beta-Hydrolases"/>
    <property type="match status" value="1"/>
</dbReference>
<dbReference type="Pfam" id="PF20434">
    <property type="entry name" value="BD-FAE"/>
    <property type="match status" value="1"/>
</dbReference>
<dbReference type="PANTHER" id="PTHR48081:SF33">
    <property type="entry name" value="KYNURENINE FORMAMIDASE"/>
    <property type="match status" value="1"/>
</dbReference>